<organism evidence="2 3">
    <name type="scientific">Paracoccus stylophorae</name>
    <dbReference type="NCBI Taxonomy" id="659350"/>
    <lineage>
        <taxon>Bacteria</taxon>
        <taxon>Pseudomonadati</taxon>
        <taxon>Pseudomonadota</taxon>
        <taxon>Alphaproteobacteria</taxon>
        <taxon>Rhodobacterales</taxon>
        <taxon>Paracoccaceae</taxon>
        <taxon>Paracoccus</taxon>
    </lineage>
</organism>
<evidence type="ECO:0000256" key="1">
    <source>
        <dbReference type="SAM" id="SignalP"/>
    </source>
</evidence>
<dbReference type="RefSeq" id="WP_272859628.1">
    <property type="nucleotide sequence ID" value="NZ_CP067134.1"/>
</dbReference>
<feature type="signal peptide" evidence="1">
    <location>
        <begin position="1"/>
        <end position="20"/>
    </location>
</feature>
<gene>
    <name evidence="2" type="ORF">JHW45_03780</name>
</gene>
<reference evidence="2 3" key="1">
    <citation type="submission" date="2021-01" db="EMBL/GenBank/DDBJ databases">
        <title>Biogeographic distribution of Paracoccus.</title>
        <authorList>
            <person name="Hollensteiner J."/>
            <person name="Leineberger J."/>
            <person name="Brinkhoff T."/>
            <person name="Daniel R."/>
        </authorList>
    </citation>
    <scope>NUCLEOTIDE SEQUENCE [LARGE SCALE GENOMIC DNA]</scope>
    <source>
        <strain evidence="2 3">LMG25392</strain>
    </source>
</reference>
<evidence type="ECO:0000313" key="2">
    <source>
        <dbReference type="EMBL" id="WCR11520.1"/>
    </source>
</evidence>
<protein>
    <submittedName>
        <fullName evidence="2">Uncharacterized protein</fullName>
    </submittedName>
</protein>
<keyword evidence="1" id="KW-0732">Signal</keyword>
<proteinExistence type="predicted"/>
<accession>A0ABY7SWV7</accession>
<keyword evidence="3" id="KW-1185">Reference proteome</keyword>
<dbReference type="EMBL" id="CP067134">
    <property type="protein sequence ID" value="WCR11520.1"/>
    <property type="molecule type" value="Genomic_DNA"/>
</dbReference>
<evidence type="ECO:0000313" key="3">
    <source>
        <dbReference type="Proteomes" id="UP001218412"/>
    </source>
</evidence>
<name>A0ABY7SWV7_9RHOB</name>
<feature type="chain" id="PRO_5046015736" evidence="1">
    <location>
        <begin position="21"/>
        <end position="84"/>
    </location>
</feature>
<dbReference type="Proteomes" id="UP001218412">
    <property type="component" value="Chromosome"/>
</dbReference>
<sequence length="84" mass="8919">MKTFAIALSALSLVAGVAQADTFRQEIDNQRQHGHAVSVHAEQTVRVPASSILSNNDLTNAPFPADDLVTVTVFRSTGVIDTGK</sequence>